<dbReference type="EMBL" id="BA000002">
    <property type="protein sequence ID" value="BAA80793.2"/>
    <property type="molecule type" value="Genomic_DNA"/>
</dbReference>
<organism evidence="1 2">
    <name type="scientific">Aeropyrum pernix (strain ATCC 700893 / DSM 11879 / JCM 9820 / NBRC 100138 / K1)</name>
    <dbReference type="NCBI Taxonomy" id="272557"/>
    <lineage>
        <taxon>Archaea</taxon>
        <taxon>Thermoproteota</taxon>
        <taxon>Thermoprotei</taxon>
        <taxon>Desulfurococcales</taxon>
        <taxon>Desulfurococcaceae</taxon>
        <taxon>Aeropyrum</taxon>
    </lineage>
</organism>
<evidence type="ECO:0000313" key="2">
    <source>
        <dbReference type="Proteomes" id="UP000002518"/>
    </source>
</evidence>
<keyword evidence="2" id="KW-1185">Reference proteome</keyword>
<dbReference type="AlphaFoldDB" id="Q9YB05"/>
<protein>
    <recommendedName>
        <fullName evidence="3">Aminoglycoside phosphotransferase domain-containing protein</fullName>
    </recommendedName>
</protein>
<name>Q9YB05_AERPE</name>
<evidence type="ECO:0008006" key="3">
    <source>
        <dbReference type="Google" id="ProtNLM"/>
    </source>
</evidence>
<dbReference type="InterPro" id="IPR011009">
    <property type="entry name" value="Kinase-like_dom_sf"/>
</dbReference>
<dbReference type="PANTHER" id="PTHR37171">
    <property type="entry name" value="SERINE/THREONINE-PROTEIN KINASE YRZF-RELATED"/>
    <property type="match status" value="1"/>
</dbReference>
<dbReference type="RefSeq" id="WP_010866594.1">
    <property type="nucleotide sequence ID" value="NC_000854.2"/>
</dbReference>
<evidence type="ECO:0000313" key="1">
    <source>
        <dbReference type="EMBL" id="BAA80793.2"/>
    </source>
</evidence>
<dbReference type="KEGG" id="ape:APE_1790.1"/>
<proteinExistence type="predicted"/>
<dbReference type="STRING" id="272557.APE_1790.1"/>
<dbReference type="PANTHER" id="PTHR37171:SF1">
    <property type="entry name" value="SERINE_THREONINE-PROTEIN KINASE YRZF-RELATED"/>
    <property type="match status" value="1"/>
</dbReference>
<dbReference type="PIR" id="D72563">
    <property type="entry name" value="D72563"/>
</dbReference>
<dbReference type="Proteomes" id="UP000002518">
    <property type="component" value="Chromosome"/>
</dbReference>
<accession>Q9YB05</accession>
<reference evidence="1 2" key="1">
    <citation type="journal article" date="1999" name="DNA Res.">
        <title>Complete genome sequence of an aerobic hyper-thermophilic crenarchaeon, Aeropyrum pernix K1.</title>
        <authorList>
            <person name="Kawarabayasi Y."/>
            <person name="Hino Y."/>
            <person name="Horikawa H."/>
            <person name="Yamazaki S."/>
            <person name="Haikawa Y."/>
            <person name="Jin-no K."/>
            <person name="Takahashi M."/>
            <person name="Sekine M."/>
            <person name="Baba S."/>
            <person name="Ankai A."/>
            <person name="Kosugi H."/>
            <person name="Hosoyama A."/>
            <person name="Fukui S."/>
            <person name="Nagai Y."/>
            <person name="Nishijima K."/>
            <person name="Nakazawa H."/>
            <person name="Takamiya M."/>
            <person name="Masuda S."/>
            <person name="Funahashi T."/>
            <person name="Tanaka T."/>
            <person name="Kudoh Y."/>
            <person name="Yamazaki J."/>
            <person name="Kushida N."/>
            <person name="Oguchi A."/>
            <person name="Aoki K."/>
            <person name="Kubota K."/>
            <person name="Nakamura Y."/>
            <person name="Nomura N."/>
            <person name="Sako Y."/>
            <person name="Kikuchi H."/>
        </authorList>
    </citation>
    <scope>NUCLEOTIDE SEQUENCE [LARGE SCALE GENOMIC DNA]</scope>
    <source>
        <strain evidence="2">ATCC 700893 / DSM 11879 / JCM 9820 / NBRC 100138 / K1</strain>
    </source>
</reference>
<dbReference type="eggNOG" id="arCOG01182">
    <property type="taxonomic scope" value="Archaea"/>
</dbReference>
<gene>
    <name evidence="1" type="ordered locus">APE_1790.1</name>
</gene>
<dbReference type="SUPFAM" id="SSF56112">
    <property type="entry name" value="Protein kinase-like (PK-like)"/>
    <property type="match status" value="1"/>
</dbReference>
<dbReference type="InterPro" id="IPR052396">
    <property type="entry name" value="Meiotic_Drive_Suppr_Kinase"/>
</dbReference>
<sequence length="215" mass="23375">MQSCYPPRGGCWIAAVLEDAGVERVCGLLGKGHAGVVLLVEWRGVAAALKVRRRDSRRGSLEPEARVAEKAALAGAAPEVYGYGEEFIAMAPALGPSLQDLAEEGLLTPQHILASIEAAWALDNAGILHGELHRPWRNVLFNPRKALIIDYDSASSGCGNVVKLVSGISRRVPSLLGLVRSERFRDLAKRYYREGCGKATYMEMLDEVKKHISVI</sequence>
<dbReference type="EnsemblBacteria" id="BAA80793">
    <property type="protein sequence ID" value="BAA80793"/>
    <property type="gene ID" value="APE_1790.1"/>
</dbReference>
<dbReference type="GeneID" id="1446241"/>